<feature type="region of interest" description="Disordered" evidence="1">
    <location>
        <begin position="266"/>
        <end position="325"/>
    </location>
</feature>
<feature type="compositionally biased region" description="Basic and acidic residues" evidence="1">
    <location>
        <begin position="307"/>
        <end position="316"/>
    </location>
</feature>
<evidence type="ECO:0008006" key="4">
    <source>
        <dbReference type="Google" id="ProtNLM"/>
    </source>
</evidence>
<dbReference type="EMBL" id="LT629758">
    <property type="protein sequence ID" value="SDT50364.1"/>
    <property type="molecule type" value="Genomic_DNA"/>
</dbReference>
<dbReference type="Proteomes" id="UP000198688">
    <property type="component" value="Chromosome I"/>
</dbReference>
<dbReference type="Gene3D" id="1.10.510.10">
    <property type="entry name" value="Transferase(Phosphotransferase) domain 1"/>
    <property type="match status" value="1"/>
</dbReference>
<accession>A0A1H2AWS0</accession>
<keyword evidence="3" id="KW-1185">Reference proteome</keyword>
<reference evidence="2 3" key="1">
    <citation type="submission" date="2016-10" db="EMBL/GenBank/DDBJ databases">
        <authorList>
            <person name="de Groot N.N."/>
        </authorList>
    </citation>
    <scope>NUCLEOTIDE SEQUENCE [LARGE SCALE GENOMIC DNA]</scope>
    <source>
        <strain evidence="2 3">DSM 43941</strain>
    </source>
</reference>
<evidence type="ECO:0000256" key="1">
    <source>
        <dbReference type="SAM" id="MobiDB-lite"/>
    </source>
</evidence>
<dbReference type="InterPro" id="IPR011009">
    <property type="entry name" value="Kinase-like_dom_sf"/>
</dbReference>
<dbReference type="RefSeq" id="WP_092546156.1">
    <property type="nucleotide sequence ID" value="NZ_BOMJ01000042.1"/>
</dbReference>
<proteinExistence type="predicted"/>
<dbReference type="AlphaFoldDB" id="A0A1H2AWS0"/>
<dbReference type="OrthoDB" id="4061674at2"/>
<evidence type="ECO:0000313" key="2">
    <source>
        <dbReference type="EMBL" id="SDT50364.1"/>
    </source>
</evidence>
<organism evidence="2 3">
    <name type="scientific">Actinoplanes derwentensis</name>
    <dbReference type="NCBI Taxonomy" id="113562"/>
    <lineage>
        <taxon>Bacteria</taxon>
        <taxon>Bacillati</taxon>
        <taxon>Actinomycetota</taxon>
        <taxon>Actinomycetes</taxon>
        <taxon>Micromonosporales</taxon>
        <taxon>Micromonosporaceae</taxon>
        <taxon>Actinoplanes</taxon>
    </lineage>
</organism>
<protein>
    <recommendedName>
        <fullName evidence="4">Protein kinase domain-containing protein</fullName>
    </recommendedName>
</protein>
<dbReference type="SUPFAM" id="SSF56112">
    <property type="entry name" value="Protein kinase-like (PK-like)"/>
    <property type="match status" value="1"/>
</dbReference>
<feature type="compositionally biased region" description="Pro residues" evidence="1">
    <location>
        <begin position="290"/>
        <end position="301"/>
    </location>
</feature>
<dbReference type="STRING" id="113562.SAMN04489716_4152"/>
<name>A0A1H2AWS0_9ACTN</name>
<gene>
    <name evidence="2" type="ORF">SAMN04489716_4152</name>
</gene>
<sequence>MSQQRVVVPGGTTRIDLAALRLGPAIDKGGQGEVWSLTDRPEEVFKRYFVASVNGSALAGLVAFPASLTPAGQRVLGESAAWPSAVVTDHGNVIGFLMRRVPAPFIATTANAKSQLRELQYLLFDPKPLWGDIEPLDAGDRLELCRRFVTLLSILHSHRIVLGDISMRNILWSPGDPPELFIIDCDSARFETSASVLPQASTPDWNDPHGPGGTSDLDSDRYKLALFVGRVLSKNAYVRPGEIPALLPGLDDAVSDLVHKTFERAAGARGSRPGTDEWARALSGRGSIPLTPPVPRAPVPVLPMADLDTRGERETIQLRPIPGRP</sequence>
<evidence type="ECO:0000313" key="3">
    <source>
        <dbReference type="Proteomes" id="UP000198688"/>
    </source>
</evidence>